<accession>A0ABV7Z5J4</accession>
<dbReference type="Proteomes" id="UP001595803">
    <property type="component" value="Unassembled WGS sequence"/>
</dbReference>
<feature type="region of interest" description="Disordered" evidence="1">
    <location>
        <begin position="36"/>
        <end position="60"/>
    </location>
</feature>
<evidence type="ECO:0000313" key="4">
    <source>
        <dbReference type="Proteomes" id="UP001595803"/>
    </source>
</evidence>
<keyword evidence="4" id="KW-1185">Reference proteome</keyword>
<dbReference type="RefSeq" id="WP_322473152.1">
    <property type="nucleotide sequence ID" value="NZ_JBHRZG010000001.1"/>
</dbReference>
<dbReference type="EMBL" id="JBHRZG010000001">
    <property type="protein sequence ID" value="MFC3831376.1"/>
    <property type="molecule type" value="Genomic_DNA"/>
</dbReference>
<comment type="caution">
    <text evidence="3">The sequence shown here is derived from an EMBL/GenBank/DDBJ whole genome shotgun (WGS) entry which is preliminary data.</text>
</comment>
<reference evidence="4" key="1">
    <citation type="journal article" date="2019" name="Int. J. Syst. Evol. Microbiol.">
        <title>The Global Catalogue of Microorganisms (GCM) 10K type strain sequencing project: providing services to taxonomists for standard genome sequencing and annotation.</title>
        <authorList>
            <consortium name="The Broad Institute Genomics Platform"/>
            <consortium name="The Broad Institute Genome Sequencing Center for Infectious Disease"/>
            <person name="Wu L."/>
            <person name="Ma J."/>
        </authorList>
    </citation>
    <scope>NUCLEOTIDE SEQUENCE [LARGE SCALE GENOMIC DNA]</scope>
    <source>
        <strain evidence="4">CCTCC AB 2017081</strain>
    </source>
</reference>
<feature type="compositionally biased region" description="Pro residues" evidence="1">
    <location>
        <begin position="45"/>
        <end position="58"/>
    </location>
</feature>
<name>A0ABV7Z5J4_9DEIO</name>
<proteinExistence type="predicted"/>
<dbReference type="PANTHER" id="PTHR35788">
    <property type="entry name" value="EXPORTED PROTEIN-RELATED"/>
    <property type="match status" value="1"/>
</dbReference>
<dbReference type="InterPro" id="IPR007391">
    <property type="entry name" value="Vancomycin_resist_VanW"/>
</dbReference>
<protein>
    <submittedName>
        <fullName evidence="3">VanW family protein</fullName>
    </submittedName>
</protein>
<evidence type="ECO:0000256" key="1">
    <source>
        <dbReference type="SAM" id="MobiDB-lite"/>
    </source>
</evidence>
<feature type="signal peptide" evidence="2">
    <location>
        <begin position="1"/>
        <end position="36"/>
    </location>
</feature>
<organism evidence="3 4">
    <name type="scientific">Deinococcus rufus</name>
    <dbReference type="NCBI Taxonomy" id="2136097"/>
    <lineage>
        <taxon>Bacteria</taxon>
        <taxon>Thermotogati</taxon>
        <taxon>Deinococcota</taxon>
        <taxon>Deinococci</taxon>
        <taxon>Deinococcales</taxon>
        <taxon>Deinococcaceae</taxon>
        <taxon>Deinococcus</taxon>
    </lineage>
</organism>
<dbReference type="InterPro" id="IPR052913">
    <property type="entry name" value="Glycopeptide_resist_protein"/>
</dbReference>
<gene>
    <name evidence="3" type="ORF">ACFOSB_00690</name>
</gene>
<dbReference type="Pfam" id="PF04294">
    <property type="entry name" value="VanW"/>
    <property type="match status" value="1"/>
</dbReference>
<evidence type="ECO:0000256" key="2">
    <source>
        <dbReference type="SAM" id="SignalP"/>
    </source>
</evidence>
<feature type="chain" id="PRO_5046909896" evidence="2">
    <location>
        <begin position="37"/>
        <end position="425"/>
    </location>
</feature>
<evidence type="ECO:0000313" key="3">
    <source>
        <dbReference type="EMBL" id="MFC3831376.1"/>
    </source>
</evidence>
<keyword evidence="2" id="KW-0732">Signal</keyword>
<dbReference type="PANTHER" id="PTHR35788:SF1">
    <property type="entry name" value="EXPORTED PROTEIN"/>
    <property type="match status" value="1"/>
</dbReference>
<sequence length="425" mass="44636">MPRLPLRSLRFAALSLTLLGLGVAATAPLRAASAPAATPAATAPPATPRPADPAPLPTPASRTVALRWSVPEPRLVGGAVERPLLHRELPLTLTATQVAQVRAAGTLEPIRAELGRVYAAVEGRTPRDLRFVRRGGRWVGEARTGWTVDRAASGAALLAALRGDAAASPLTVTLQAPARSVRWAAQEKLQHLGSGESGFAGSPDFRVHNIRVGAARVHGAWVAAGRGFSFNALIGPISAATGFRPGYVVTGNTLSTEDGGGLCQVSTTVFRAAFRAGLPITERHAHSYQVAYYGDPGLDAAVYAPAKDLRWRNDTGGPVLVQAAWDVKKEALTVSLFGRADGRTVSIGKAVVTRRRPAPEPSFVVDRELEAGGARRIDMPAAGLRAAVTRTVTVPGGPTRRDTVTSTYRAWGGVFAVAPGDERLR</sequence>